<evidence type="ECO:0000256" key="3">
    <source>
        <dbReference type="ARBA" id="ARBA00022448"/>
    </source>
</evidence>
<comment type="caution">
    <text evidence="14">The sequence shown here is derived from an EMBL/GenBank/DDBJ whole genome shotgun (WGS) entry which is preliminary data.</text>
</comment>
<dbReference type="Pfam" id="PF01544">
    <property type="entry name" value="CorA"/>
    <property type="match status" value="1"/>
</dbReference>
<keyword evidence="5 13" id="KW-0812">Transmembrane</keyword>
<feature type="transmembrane region" description="Helical" evidence="13">
    <location>
        <begin position="324"/>
        <end position="343"/>
    </location>
</feature>
<evidence type="ECO:0000256" key="6">
    <source>
        <dbReference type="ARBA" id="ARBA00022842"/>
    </source>
</evidence>
<evidence type="ECO:0000256" key="2">
    <source>
        <dbReference type="ARBA" id="ARBA00009765"/>
    </source>
</evidence>
<feature type="compositionally biased region" description="Polar residues" evidence="12">
    <location>
        <begin position="1"/>
        <end position="11"/>
    </location>
</feature>
<evidence type="ECO:0000256" key="1">
    <source>
        <dbReference type="ARBA" id="ARBA00004651"/>
    </source>
</evidence>
<keyword evidence="8" id="KW-0406">Ion transport</keyword>
<dbReference type="CDD" id="cd12830">
    <property type="entry name" value="MtCorA-like"/>
    <property type="match status" value="1"/>
</dbReference>
<dbReference type="InterPro" id="IPR045863">
    <property type="entry name" value="CorA_TM1_TM2"/>
</dbReference>
<organism evidence="14 15">
    <name type="scientific">Glutamicibacter soli</name>
    <dbReference type="NCBI Taxonomy" id="453836"/>
    <lineage>
        <taxon>Bacteria</taxon>
        <taxon>Bacillati</taxon>
        <taxon>Actinomycetota</taxon>
        <taxon>Actinomycetes</taxon>
        <taxon>Micrococcales</taxon>
        <taxon>Micrococcaceae</taxon>
        <taxon>Glutamicibacter</taxon>
    </lineage>
</organism>
<dbReference type="SUPFAM" id="SSF143865">
    <property type="entry name" value="CorA soluble domain-like"/>
    <property type="match status" value="1"/>
</dbReference>
<proteinExistence type="inferred from homology"/>
<evidence type="ECO:0000256" key="12">
    <source>
        <dbReference type="SAM" id="MobiDB-lite"/>
    </source>
</evidence>
<dbReference type="GO" id="GO:0015095">
    <property type="term" value="F:magnesium ion transmembrane transporter activity"/>
    <property type="evidence" value="ECO:0007669"/>
    <property type="project" value="TreeGrafter"/>
</dbReference>
<dbReference type="GO" id="GO:0050897">
    <property type="term" value="F:cobalt ion binding"/>
    <property type="evidence" value="ECO:0007669"/>
    <property type="project" value="TreeGrafter"/>
</dbReference>
<comment type="catalytic activity">
    <reaction evidence="10">
        <text>Mg(2+)(in) = Mg(2+)(out)</text>
        <dbReference type="Rhea" id="RHEA:29827"/>
        <dbReference type="ChEBI" id="CHEBI:18420"/>
    </reaction>
</comment>
<gene>
    <name evidence="14" type="ORF">C1H84_01240</name>
</gene>
<keyword evidence="6" id="KW-0460">Magnesium</keyword>
<dbReference type="Proteomes" id="UP000252167">
    <property type="component" value="Unassembled WGS sequence"/>
</dbReference>
<reference evidence="14 15" key="1">
    <citation type="submission" date="2018-01" db="EMBL/GenBank/DDBJ databases">
        <title>Glutamicibacter soli strain NHPC-3 Whole genome sequence and assembly.</title>
        <authorList>
            <person name="Choudhury P."/>
            <person name="Gupta D."/>
            <person name="Sengupta K."/>
            <person name="Jawed A."/>
            <person name="Sultana N."/>
            <person name="Saha P."/>
        </authorList>
    </citation>
    <scope>NUCLEOTIDE SEQUENCE [LARGE SCALE GENOMIC DNA]</scope>
    <source>
        <strain evidence="14 15">NHPC-3</strain>
    </source>
</reference>
<dbReference type="AlphaFoldDB" id="A0A365YMW0"/>
<comment type="function">
    <text evidence="11">Mediates influx of magnesium ions. Alternates between open and closed states. Activated by low cytoplasmic Mg(2+) levels. Inactive when cytoplasmic Mg(2+) levels are high.</text>
</comment>
<protein>
    <submittedName>
        <fullName evidence="14">Magnesium transporter</fullName>
    </submittedName>
</protein>
<feature type="transmembrane region" description="Helical" evidence="13">
    <location>
        <begin position="355"/>
        <end position="375"/>
    </location>
</feature>
<dbReference type="GO" id="GO:0015087">
    <property type="term" value="F:cobalt ion transmembrane transporter activity"/>
    <property type="evidence" value="ECO:0007669"/>
    <property type="project" value="TreeGrafter"/>
</dbReference>
<keyword evidence="4" id="KW-1003">Cell membrane</keyword>
<accession>A0A365YMW0</accession>
<comment type="similarity">
    <text evidence="2">Belongs to the CorA metal ion transporter (MIT) (TC 1.A.35) family.</text>
</comment>
<evidence type="ECO:0000256" key="11">
    <source>
        <dbReference type="ARBA" id="ARBA00045497"/>
    </source>
</evidence>
<dbReference type="InterPro" id="IPR045861">
    <property type="entry name" value="CorA_cytoplasmic_dom"/>
</dbReference>
<evidence type="ECO:0000256" key="13">
    <source>
        <dbReference type="SAM" id="Phobius"/>
    </source>
</evidence>
<dbReference type="GO" id="GO:0005886">
    <property type="term" value="C:plasma membrane"/>
    <property type="evidence" value="ECO:0007669"/>
    <property type="project" value="UniProtKB-SubCell"/>
</dbReference>
<dbReference type="InterPro" id="IPR002523">
    <property type="entry name" value="MgTranspt_CorA/ZnTranspt_ZntB"/>
</dbReference>
<dbReference type="Gene3D" id="1.20.58.340">
    <property type="entry name" value="Magnesium transport protein CorA, transmembrane region"/>
    <property type="match status" value="2"/>
</dbReference>
<dbReference type="PANTHER" id="PTHR46494">
    <property type="entry name" value="CORA FAMILY METAL ION TRANSPORTER (EUROFUNG)"/>
    <property type="match status" value="1"/>
</dbReference>
<evidence type="ECO:0000313" key="15">
    <source>
        <dbReference type="Proteomes" id="UP000252167"/>
    </source>
</evidence>
<dbReference type="FunFam" id="1.20.58.340:FF:000004">
    <property type="entry name" value="Magnesium transport protein CorA"/>
    <property type="match status" value="1"/>
</dbReference>
<sequence>MRFHNQTSAGSIENPAKRVGSRPLAGSLPRRSPKHRTPSRVPAIFRFIQDGAIIEAPKDADIASVLEFSQPEANRVGLGIYPVPARKDIHELARAWQLHPVLVDDLLHAGQRPKLERYGDVTLLVVRSALYLDEAEEVELSEFHVLLRPGALAILCQDNRWIDGTPGRDWAEDIGGSQAVLDKQLLANQALLKLGAEAILYRLLDEIVDGYVPALQGLGIDKEQIELQVFGGDATVTERIYRLSQEVIDMQHATASLSEVVRSLASGFEKYNVPGELQTYLQDVSDHLTRAHTQTQEYRDALSQILNVNSTLVAQRQNEDMKKISGWAAILFAPTLIAAIYGMNFDNMPELHWALGYPVAIGGMVLFAAGLYGVFKWRKWF</sequence>
<evidence type="ECO:0000313" key="14">
    <source>
        <dbReference type="EMBL" id="RBM03958.1"/>
    </source>
</evidence>
<keyword evidence="15" id="KW-1185">Reference proteome</keyword>
<dbReference type="Gene3D" id="3.30.460.20">
    <property type="entry name" value="CorA soluble domain-like"/>
    <property type="match status" value="1"/>
</dbReference>
<keyword evidence="7 13" id="KW-1133">Transmembrane helix</keyword>
<evidence type="ECO:0000256" key="7">
    <source>
        <dbReference type="ARBA" id="ARBA00022989"/>
    </source>
</evidence>
<evidence type="ECO:0000256" key="5">
    <source>
        <dbReference type="ARBA" id="ARBA00022692"/>
    </source>
</evidence>
<evidence type="ECO:0000256" key="4">
    <source>
        <dbReference type="ARBA" id="ARBA00022475"/>
    </source>
</evidence>
<comment type="subcellular location">
    <subcellularLocation>
        <location evidence="1">Cell membrane</location>
        <topology evidence="1">Multi-pass membrane protein</topology>
    </subcellularLocation>
</comment>
<dbReference type="GO" id="GO:0000287">
    <property type="term" value="F:magnesium ion binding"/>
    <property type="evidence" value="ECO:0007669"/>
    <property type="project" value="TreeGrafter"/>
</dbReference>
<evidence type="ECO:0000256" key="9">
    <source>
        <dbReference type="ARBA" id="ARBA00023136"/>
    </source>
</evidence>
<dbReference type="PANTHER" id="PTHR46494:SF1">
    <property type="entry name" value="CORA FAMILY METAL ION TRANSPORTER (EUROFUNG)"/>
    <property type="match status" value="1"/>
</dbReference>
<evidence type="ECO:0000256" key="10">
    <source>
        <dbReference type="ARBA" id="ARBA00034269"/>
    </source>
</evidence>
<dbReference type="SUPFAM" id="SSF144083">
    <property type="entry name" value="Magnesium transport protein CorA, transmembrane region"/>
    <property type="match status" value="1"/>
</dbReference>
<name>A0A365YMW0_9MICC</name>
<keyword evidence="3" id="KW-0813">Transport</keyword>
<evidence type="ECO:0000256" key="8">
    <source>
        <dbReference type="ARBA" id="ARBA00023065"/>
    </source>
</evidence>
<keyword evidence="9 13" id="KW-0472">Membrane</keyword>
<feature type="region of interest" description="Disordered" evidence="12">
    <location>
        <begin position="1"/>
        <end position="38"/>
    </location>
</feature>
<dbReference type="EMBL" id="POAF01000001">
    <property type="protein sequence ID" value="RBM03958.1"/>
    <property type="molecule type" value="Genomic_DNA"/>
</dbReference>